<sequence>MSRTYTDYINKAAITIPDKFIDVKTGDSHNVSSKIQEQIEYHTNNDTLMHLIFSALNYYFHPKAISNKGSDQLLLEILEIKNMLQQGSPLGFNSYSASLPRKVHVKSSEVNLEEVKDILEAFGGKS</sequence>
<evidence type="ECO:0000313" key="1">
    <source>
        <dbReference type="EMBL" id="PKG30634.1"/>
    </source>
</evidence>
<proteinExistence type="predicted"/>
<dbReference type="Proteomes" id="UP000233343">
    <property type="component" value="Unassembled WGS sequence"/>
</dbReference>
<dbReference type="EMBL" id="PISD01000007">
    <property type="protein sequence ID" value="PKG30634.1"/>
    <property type="molecule type" value="Genomic_DNA"/>
</dbReference>
<dbReference type="AlphaFoldDB" id="A0A2N0ZM88"/>
<dbReference type="RefSeq" id="WP_066201559.1">
    <property type="nucleotide sequence ID" value="NZ_CP194732.1"/>
</dbReference>
<protein>
    <submittedName>
        <fullName evidence="1">Uncharacterized protein</fullName>
    </submittedName>
</protein>
<keyword evidence="2" id="KW-1185">Reference proteome</keyword>
<gene>
    <name evidence="1" type="ORF">CWS20_02320</name>
</gene>
<reference evidence="1 2" key="1">
    <citation type="journal article" date="2010" name="Int. J. Syst. Evol. Microbiol.">
        <title>Bacillus horneckiae sp. nov., isolated from a spacecraft-assembly clean room.</title>
        <authorList>
            <person name="Vaishampayan P."/>
            <person name="Probst A."/>
            <person name="Krishnamurthi S."/>
            <person name="Ghosh S."/>
            <person name="Osman S."/>
            <person name="McDowall A."/>
            <person name="Ruckmani A."/>
            <person name="Mayilraj S."/>
            <person name="Venkateswaran K."/>
        </authorList>
    </citation>
    <scope>NUCLEOTIDE SEQUENCE [LARGE SCALE GENOMIC DNA]</scope>
    <source>
        <strain evidence="2">1PO1SC</strain>
    </source>
</reference>
<organism evidence="1 2">
    <name type="scientific">Cytobacillus horneckiae</name>
    <dbReference type="NCBI Taxonomy" id="549687"/>
    <lineage>
        <taxon>Bacteria</taxon>
        <taxon>Bacillati</taxon>
        <taxon>Bacillota</taxon>
        <taxon>Bacilli</taxon>
        <taxon>Bacillales</taxon>
        <taxon>Bacillaceae</taxon>
        <taxon>Cytobacillus</taxon>
    </lineage>
</organism>
<name>A0A2N0ZM88_9BACI</name>
<evidence type="ECO:0000313" key="2">
    <source>
        <dbReference type="Proteomes" id="UP000233343"/>
    </source>
</evidence>
<accession>A0A2N0ZM88</accession>
<comment type="caution">
    <text evidence="1">The sequence shown here is derived from an EMBL/GenBank/DDBJ whole genome shotgun (WGS) entry which is preliminary data.</text>
</comment>